<keyword evidence="8" id="KW-0677">Repeat</keyword>
<keyword evidence="10" id="KW-0521">NADP</keyword>
<dbReference type="PROSITE" id="PS51996">
    <property type="entry name" value="TR_MART"/>
    <property type="match status" value="1"/>
</dbReference>
<comment type="caution">
    <text evidence="11">The sequence shown here is derived from an EMBL/GenBank/DDBJ whole genome shotgun (WGS) entry which is preliminary data.</text>
</comment>
<dbReference type="Gene3D" id="3.80.10.10">
    <property type="entry name" value="Ribonuclease Inhibitor"/>
    <property type="match status" value="4"/>
</dbReference>
<keyword evidence="5 10" id="KW-0328">Glycosyltransferase</keyword>
<dbReference type="Gene3D" id="3.90.176.10">
    <property type="entry name" value="Toxin ADP-ribosyltransferase, Chain A, domain 1"/>
    <property type="match status" value="1"/>
</dbReference>
<evidence type="ECO:0000256" key="2">
    <source>
        <dbReference type="ARBA" id="ARBA00009558"/>
    </source>
</evidence>
<dbReference type="AlphaFoldDB" id="A0AAE0CF24"/>
<dbReference type="GO" id="GO:0005930">
    <property type="term" value="C:axoneme"/>
    <property type="evidence" value="ECO:0007669"/>
    <property type="project" value="UniProtKB-SubCell"/>
</dbReference>
<keyword evidence="6 10" id="KW-0808">Transferase</keyword>
<dbReference type="GO" id="GO:0005829">
    <property type="term" value="C:cytosol"/>
    <property type="evidence" value="ECO:0007669"/>
    <property type="project" value="TreeGrafter"/>
</dbReference>
<dbReference type="Pfam" id="PF13516">
    <property type="entry name" value="LRR_6"/>
    <property type="match status" value="6"/>
</dbReference>
<comment type="similarity">
    <text evidence="2 10">Belongs to the Arg-specific ADP-ribosyltransferase family.</text>
</comment>
<dbReference type="Proteomes" id="UP001190700">
    <property type="component" value="Unassembled WGS sequence"/>
</dbReference>
<evidence type="ECO:0000256" key="8">
    <source>
        <dbReference type="ARBA" id="ARBA00022737"/>
    </source>
</evidence>
<reference evidence="11 12" key="1">
    <citation type="journal article" date="2015" name="Genome Biol. Evol.">
        <title>Comparative Genomics of a Bacterivorous Green Alga Reveals Evolutionary Causalities and Consequences of Phago-Mixotrophic Mode of Nutrition.</title>
        <authorList>
            <person name="Burns J.A."/>
            <person name="Paasch A."/>
            <person name="Narechania A."/>
            <person name="Kim E."/>
        </authorList>
    </citation>
    <scope>NUCLEOTIDE SEQUENCE [LARGE SCALE GENOMIC DNA]</scope>
    <source>
        <strain evidence="11 12">PLY_AMNH</strain>
    </source>
</reference>
<organism evidence="11 12">
    <name type="scientific">Cymbomonas tetramitiformis</name>
    <dbReference type="NCBI Taxonomy" id="36881"/>
    <lineage>
        <taxon>Eukaryota</taxon>
        <taxon>Viridiplantae</taxon>
        <taxon>Chlorophyta</taxon>
        <taxon>Pyramimonadophyceae</taxon>
        <taxon>Pyramimonadales</taxon>
        <taxon>Pyramimonadaceae</taxon>
        <taxon>Cymbomonas</taxon>
    </lineage>
</organism>
<keyword evidence="4" id="KW-0433">Leucine-rich repeat</keyword>
<dbReference type="GO" id="GO:0005634">
    <property type="term" value="C:nucleus"/>
    <property type="evidence" value="ECO:0007669"/>
    <property type="project" value="TreeGrafter"/>
</dbReference>
<name>A0AAE0CF24_9CHLO</name>
<dbReference type="GO" id="GO:0005096">
    <property type="term" value="F:GTPase activator activity"/>
    <property type="evidence" value="ECO:0007669"/>
    <property type="project" value="UniProtKB-KW"/>
</dbReference>
<dbReference type="GO" id="GO:0016779">
    <property type="term" value="F:nucleotidyltransferase activity"/>
    <property type="evidence" value="ECO:0007669"/>
    <property type="project" value="UniProtKB-KW"/>
</dbReference>
<evidence type="ECO:0000313" key="11">
    <source>
        <dbReference type="EMBL" id="KAK3253877.1"/>
    </source>
</evidence>
<dbReference type="InterPro" id="IPR000768">
    <property type="entry name" value="ART"/>
</dbReference>
<sequence length="1140" mass="121446">MSVCTENFAAKWTTLSFLTSSPILGELAKLVNDPPVPPSACSQTFTNTVSPTQFHCGGNAHSIEEPADEFEAVVSLTPDHVDRIVHAFSRALPGLLIEAIKTLKAQPVRDAESLNGKFTLSESNFTYSYSDLATFFGGLVKVLGTPSVVPSLEENMRREHVACADSVTEFTTGNYGITTTPKLEWEFVVTPQPAWQYPCETVHARHPRQMAPLDSFLKVMETINTQLEAAGHATLLREEVIALRLYTGPMFAKYNPLLRQVLSGAEYTGNRYVNTIIVINSGILKLSKIQKAVKVFRGLSGGLLPDEFWHPNAHGVKGGVEMAFMSTTTSEEVALQYADSSDERKAAFVFEVQMGMVDRGADISPFSQYPHEKEIVFAPLTGMEVVGAPRIKGRVIVVELRLSCNLSSQTIEQIISKRKEAVLHLCADELQDVQHQVAKRQPVTGISVQPLLDVMKEVKQEEETFFNRSQCFLDSIGQVLDVRDSVLCQLSCSAGATAFRVVAEGDSAALRELVPAYTEDLKNADGNTLLAFAVAQLGPVDAVACAEMVDAIVSLPGFVMTVAGHGKDDKPAYLLAAELGLSAVVHAIISRCGSEQVIDVCGHEVPPAAARVLAATLVACCAQIRNVNGLPLDEMRTAARSGYVLDLSERLTRDRSHVGAWALGLLLREDQSYLKMELIAWGKGKRAIISADNIRSLIGPPGDSAEVVLRNQFKSVQPAVFFICGLIAGRSSCTALDLSENGIGPEGAKALAVALTPNAEGVFNISLNIVTITPGVELPIGALRRNELTELDLSGKGLTPEDAIILGAALVSNGSLNTLNLAGNQLCGLDHLGRGTYDATLVSNGSLNTLNVSDNSIGPEGAKALAVALTPNAEGVFNGSLNTLYLKRNKIGPEGAKALAGALTPNAEGVFNTSLNTLNLRDNGIEDEGAKALADNKIGPEGAKALAVALTPNAEGVFNTSLNTLNLCNNMIGPEGAKALAVALTPNAEGVFNTSLNIVTITPGVELPIGALRRNELTELELSRMGGLTREDAIILGAALVSNGSLTTLILSGAEIGLEGAKALITALTPNDEGFFNKSLRTLDLGEVGWDVEELTGLNLMKGVDVYTCLWCTVSGSSSGLWTRIASSDSEKKQTCFTEK</sequence>
<evidence type="ECO:0000256" key="4">
    <source>
        <dbReference type="ARBA" id="ARBA00022614"/>
    </source>
</evidence>
<dbReference type="GO" id="GO:0048471">
    <property type="term" value="C:perinuclear region of cytoplasm"/>
    <property type="evidence" value="ECO:0007669"/>
    <property type="project" value="TreeGrafter"/>
</dbReference>
<dbReference type="Pfam" id="PF01129">
    <property type="entry name" value="ART"/>
    <property type="match status" value="1"/>
</dbReference>
<evidence type="ECO:0000256" key="7">
    <source>
        <dbReference type="ARBA" id="ARBA00022695"/>
    </source>
</evidence>
<evidence type="ECO:0000256" key="3">
    <source>
        <dbReference type="ARBA" id="ARBA00022468"/>
    </source>
</evidence>
<evidence type="ECO:0000256" key="1">
    <source>
        <dbReference type="ARBA" id="ARBA00004430"/>
    </source>
</evidence>
<keyword evidence="10" id="KW-0520">NAD</keyword>
<evidence type="ECO:0000256" key="5">
    <source>
        <dbReference type="ARBA" id="ARBA00022676"/>
    </source>
</evidence>
<evidence type="ECO:0000256" key="10">
    <source>
        <dbReference type="RuleBase" id="RU361228"/>
    </source>
</evidence>
<comment type="catalytic activity">
    <reaction evidence="9 10">
        <text>L-arginyl-[protein] + NAD(+) = N(omega)-(ADP-D-ribosyl)-L-arginyl-[protein] + nicotinamide + H(+)</text>
        <dbReference type="Rhea" id="RHEA:19149"/>
        <dbReference type="Rhea" id="RHEA-COMP:10532"/>
        <dbReference type="Rhea" id="RHEA-COMP:15087"/>
        <dbReference type="ChEBI" id="CHEBI:15378"/>
        <dbReference type="ChEBI" id="CHEBI:17154"/>
        <dbReference type="ChEBI" id="CHEBI:29965"/>
        <dbReference type="ChEBI" id="CHEBI:57540"/>
        <dbReference type="ChEBI" id="CHEBI:142554"/>
        <dbReference type="EC" id="2.4.2.31"/>
    </reaction>
</comment>
<proteinExistence type="inferred from homology"/>
<gene>
    <name evidence="11" type="ORF">CYMTET_36891</name>
</gene>
<dbReference type="GO" id="GO:0106274">
    <property type="term" value="F:NAD+-protein-arginine ADP-ribosyltransferase activity"/>
    <property type="evidence" value="ECO:0007669"/>
    <property type="project" value="UniProtKB-EC"/>
</dbReference>
<evidence type="ECO:0000313" key="12">
    <source>
        <dbReference type="Proteomes" id="UP001190700"/>
    </source>
</evidence>
<dbReference type="PANTHER" id="PTHR24113">
    <property type="entry name" value="RAN GTPASE-ACTIVATING PROTEIN 1"/>
    <property type="match status" value="1"/>
</dbReference>
<comment type="subcellular location">
    <subcellularLocation>
        <location evidence="1">Cytoplasm</location>
        <location evidence="1">Cytoskeleton</location>
        <location evidence="1">Cilium axoneme</location>
    </subcellularLocation>
</comment>
<keyword evidence="7" id="KW-0548">Nucleotidyltransferase</keyword>
<evidence type="ECO:0000256" key="6">
    <source>
        <dbReference type="ARBA" id="ARBA00022679"/>
    </source>
</evidence>
<dbReference type="GO" id="GO:0006913">
    <property type="term" value="P:nucleocytoplasmic transport"/>
    <property type="evidence" value="ECO:0007669"/>
    <property type="project" value="TreeGrafter"/>
</dbReference>
<dbReference type="SMART" id="SM00368">
    <property type="entry name" value="LRR_RI"/>
    <property type="match status" value="7"/>
</dbReference>
<dbReference type="GO" id="GO:0031267">
    <property type="term" value="F:small GTPase binding"/>
    <property type="evidence" value="ECO:0007669"/>
    <property type="project" value="TreeGrafter"/>
</dbReference>
<dbReference type="EMBL" id="LGRX02024599">
    <property type="protein sequence ID" value="KAK3253877.1"/>
    <property type="molecule type" value="Genomic_DNA"/>
</dbReference>
<dbReference type="EC" id="2.4.2.31" evidence="10"/>
<keyword evidence="12" id="KW-1185">Reference proteome</keyword>
<keyword evidence="3" id="KW-0343">GTPase activation</keyword>
<accession>A0AAE0CF24</accession>
<dbReference type="InterPro" id="IPR001611">
    <property type="entry name" value="Leu-rich_rpt"/>
</dbReference>
<dbReference type="SUPFAM" id="SSF52047">
    <property type="entry name" value="RNI-like"/>
    <property type="match status" value="1"/>
</dbReference>
<dbReference type="SUPFAM" id="SSF56399">
    <property type="entry name" value="ADP-ribosylation"/>
    <property type="match status" value="1"/>
</dbReference>
<dbReference type="PANTHER" id="PTHR24113:SF12">
    <property type="entry name" value="RAN GTPASE-ACTIVATING PROTEIN 1"/>
    <property type="match status" value="1"/>
</dbReference>
<dbReference type="InterPro" id="IPR027038">
    <property type="entry name" value="RanGap"/>
</dbReference>
<evidence type="ECO:0000256" key="9">
    <source>
        <dbReference type="ARBA" id="ARBA00047597"/>
    </source>
</evidence>
<protein>
    <recommendedName>
        <fullName evidence="10">NAD(P)(+)--arginine ADP-ribosyltransferase</fullName>
        <ecNumber evidence="10">2.4.2.31</ecNumber>
    </recommendedName>
    <alternativeName>
        <fullName evidence="10">Mono(ADP-ribosyl)transferase</fullName>
    </alternativeName>
</protein>
<dbReference type="InterPro" id="IPR032675">
    <property type="entry name" value="LRR_dom_sf"/>
</dbReference>